<gene>
    <name evidence="2" type="ORF">FHS49_003411</name>
</gene>
<dbReference type="Proteomes" id="UP000549617">
    <property type="component" value="Unassembled WGS sequence"/>
</dbReference>
<evidence type="ECO:0000313" key="3">
    <source>
        <dbReference type="Proteomes" id="UP000549617"/>
    </source>
</evidence>
<dbReference type="InterPro" id="IPR053147">
    <property type="entry name" value="Hsp_HslJ-like"/>
</dbReference>
<organism evidence="2 3">
    <name type="scientific">Sphingobium boeckii</name>
    <dbReference type="NCBI Taxonomy" id="1082345"/>
    <lineage>
        <taxon>Bacteria</taxon>
        <taxon>Pseudomonadati</taxon>
        <taxon>Pseudomonadota</taxon>
        <taxon>Alphaproteobacteria</taxon>
        <taxon>Sphingomonadales</taxon>
        <taxon>Sphingomonadaceae</taxon>
        <taxon>Sphingobium</taxon>
    </lineage>
</organism>
<accession>A0A7W9AKJ9</accession>
<reference evidence="2 3" key="1">
    <citation type="submission" date="2020-08" db="EMBL/GenBank/DDBJ databases">
        <title>Genomic Encyclopedia of Type Strains, Phase IV (KMG-IV): sequencing the most valuable type-strain genomes for metagenomic binning, comparative biology and taxonomic classification.</title>
        <authorList>
            <person name="Goeker M."/>
        </authorList>
    </citation>
    <scope>NUCLEOTIDE SEQUENCE [LARGE SCALE GENOMIC DNA]</scope>
    <source>
        <strain evidence="2 3">DSM 25079</strain>
    </source>
</reference>
<dbReference type="AlphaFoldDB" id="A0A7W9AKJ9"/>
<proteinExistence type="predicted"/>
<dbReference type="PANTHER" id="PTHR35535">
    <property type="entry name" value="HEAT SHOCK PROTEIN HSLJ"/>
    <property type="match status" value="1"/>
</dbReference>
<feature type="domain" description="DUF306" evidence="1">
    <location>
        <begin position="44"/>
        <end position="149"/>
    </location>
</feature>
<dbReference type="InterPro" id="IPR005184">
    <property type="entry name" value="DUF306_Meta_HslJ"/>
</dbReference>
<dbReference type="Pfam" id="PF03724">
    <property type="entry name" value="META"/>
    <property type="match status" value="1"/>
</dbReference>
<comment type="caution">
    <text evidence="2">The sequence shown here is derived from an EMBL/GenBank/DDBJ whole genome shotgun (WGS) entry which is preliminary data.</text>
</comment>
<dbReference type="PROSITE" id="PS51257">
    <property type="entry name" value="PROKAR_LIPOPROTEIN"/>
    <property type="match status" value="1"/>
</dbReference>
<evidence type="ECO:0000313" key="2">
    <source>
        <dbReference type="EMBL" id="MBB5687383.1"/>
    </source>
</evidence>
<dbReference type="InterPro" id="IPR038670">
    <property type="entry name" value="HslJ-like_sf"/>
</dbReference>
<sequence>MKKLAPLALAALISGCTIIPQGDGPPPRTPVEEPVTLPGASPVSIDGTQWSIESVGGIAIVGDTPPLVTFSDGRIAGSSGCNRFSGTYDLNATAITFGPIAATKMACPGPVMAQETRLFGLLTGTLGMAFRDEGMILILTAANGQTVMLSR</sequence>
<dbReference type="PANTHER" id="PTHR35535:SF2">
    <property type="entry name" value="DUF306 DOMAIN-CONTAINING PROTEIN"/>
    <property type="match status" value="1"/>
</dbReference>
<protein>
    <submittedName>
        <fullName evidence="2">Heat shock protein HslJ</fullName>
    </submittedName>
</protein>
<dbReference type="RefSeq" id="WP_184020794.1">
    <property type="nucleotide sequence ID" value="NZ_JACIJC010000005.1"/>
</dbReference>
<dbReference type="EMBL" id="JACIJC010000005">
    <property type="protein sequence ID" value="MBB5687383.1"/>
    <property type="molecule type" value="Genomic_DNA"/>
</dbReference>
<dbReference type="Gene3D" id="2.40.128.270">
    <property type="match status" value="1"/>
</dbReference>
<evidence type="ECO:0000259" key="1">
    <source>
        <dbReference type="Pfam" id="PF03724"/>
    </source>
</evidence>
<name>A0A7W9AKJ9_9SPHN</name>
<keyword evidence="3" id="KW-1185">Reference proteome</keyword>
<keyword evidence="2" id="KW-0346">Stress response</keyword>